<protein>
    <submittedName>
        <fullName evidence="2">Ig-like domain-containing protein</fullName>
    </submittedName>
</protein>
<dbReference type="InterPro" id="IPR036179">
    <property type="entry name" value="Ig-like_dom_sf"/>
</dbReference>
<dbReference type="InterPro" id="IPR013106">
    <property type="entry name" value="Ig_V-set"/>
</dbReference>
<dbReference type="AlphaFoldDB" id="A0AAV4MAV1"/>
<dbReference type="CDD" id="cd00096">
    <property type="entry name" value="Ig"/>
    <property type="match status" value="1"/>
</dbReference>
<dbReference type="InterPro" id="IPR007110">
    <property type="entry name" value="Ig-like_dom"/>
</dbReference>
<evidence type="ECO:0000313" key="2">
    <source>
        <dbReference type="EMBL" id="GIX69568.1"/>
    </source>
</evidence>
<dbReference type="Gene3D" id="2.60.40.10">
    <property type="entry name" value="Immunoglobulins"/>
    <property type="match status" value="1"/>
</dbReference>
<sequence length="242" mass="27667">MTFSLEIKETNLPKHRLLNDSWIFAWISKSVTSLRLLSLDVPDRVARGQGTRLTCGYDLEGDTLYSIKWYRDDVEFFRYVPTDRPPGQFFSSARHQSGFDKSRNGSVFIRDISHLTAGVYKCEISADAPSFQTVSAEKPMSVQGMYFRFSVKIGWPCSTESRSKQCQHLALKHAADITISSVMVQFLCLREFFSKQLLCALSILSLNREASKFDNGKLFLEEESFLNIKFKDKVKELKQLSG</sequence>
<dbReference type="PANTHER" id="PTHR21261">
    <property type="entry name" value="BEAT PROTEIN"/>
    <property type="match status" value="1"/>
</dbReference>
<reference evidence="2 3" key="1">
    <citation type="submission" date="2021-06" db="EMBL/GenBank/DDBJ databases">
        <title>Caerostris extrusa draft genome.</title>
        <authorList>
            <person name="Kono N."/>
            <person name="Arakawa K."/>
        </authorList>
    </citation>
    <scope>NUCLEOTIDE SEQUENCE [LARGE SCALE GENOMIC DNA]</scope>
</reference>
<name>A0AAV4MAV1_CAEEX</name>
<feature type="domain" description="Ig-like" evidence="1">
    <location>
        <begin position="13"/>
        <end position="141"/>
    </location>
</feature>
<gene>
    <name evidence="2" type="primary">AVEN_235397_1</name>
    <name evidence="2" type="ORF">CEXT_250141</name>
</gene>
<dbReference type="Pfam" id="PF07686">
    <property type="entry name" value="V-set"/>
    <property type="match status" value="1"/>
</dbReference>
<proteinExistence type="predicted"/>
<dbReference type="EMBL" id="BPLR01002066">
    <property type="protein sequence ID" value="GIX69568.1"/>
    <property type="molecule type" value="Genomic_DNA"/>
</dbReference>
<keyword evidence="3" id="KW-1185">Reference proteome</keyword>
<dbReference type="Proteomes" id="UP001054945">
    <property type="component" value="Unassembled WGS sequence"/>
</dbReference>
<evidence type="ECO:0000313" key="3">
    <source>
        <dbReference type="Proteomes" id="UP001054945"/>
    </source>
</evidence>
<dbReference type="PANTHER" id="PTHR21261:SF15">
    <property type="entry name" value="BEATEN PATH IIIA, ISOFORM D-RELATED"/>
    <property type="match status" value="1"/>
</dbReference>
<dbReference type="InterPro" id="IPR013783">
    <property type="entry name" value="Ig-like_fold"/>
</dbReference>
<comment type="caution">
    <text evidence="2">The sequence shown here is derived from an EMBL/GenBank/DDBJ whole genome shotgun (WGS) entry which is preliminary data.</text>
</comment>
<dbReference type="PROSITE" id="PS50835">
    <property type="entry name" value="IG_LIKE"/>
    <property type="match status" value="1"/>
</dbReference>
<evidence type="ECO:0000259" key="1">
    <source>
        <dbReference type="PROSITE" id="PS50835"/>
    </source>
</evidence>
<dbReference type="FunFam" id="2.60.40.10:FF:000437">
    <property type="entry name" value="Beat-IIIc, isoform A"/>
    <property type="match status" value="1"/>
</dbReference>
<dbReference type="SUPFAM" id="SSF48726">
    <property type="entry name" value="Immunoglobulin"/>
    <property type="match status" value="1"/>
</dbReference>
<accession>A0AAV4MAV1</accession>
<organism evidence="2 3">
    <name type="scientific">Caerostris extrusa</name>
    <name type="common">Bark spider</name>
    <name type="synonym">Caerostris bankana</name>
    <dbReference type="NCBI Taxonomy" id="172846"/>
    <lineage>
        <taxon>Eukaryota</taxon>
        <taxon>Metazoa</taxon>
        <taxon>Ecdysozoa</taxon>
        <taxon>Arthropoda</taxon>
        <taxon>Chelicerata</taxon>
        <taxon>Arachnida</taxon>
        <taxon>Araneae</taxon>
        <taxon>Araneomorphae</taxon>
        <taxon>Entelegynae</taxon>
        <taxon>Araneoidea</taxon>
        <taxon>Araneidae</taxon>
        <taxon>Caerostris</taxon>
    </lineage>
</organism>